<keyword evidence="3" id="KW-1185">Reference proteome</keyword>
<gene>
    <name evidence="2" type="ORF">roselon_01649</name>
</gene>
<organism evidence="2 3">
    <name type="scientific">Roseicyclus elongatus DSM 19469</name>
    <dbReference type="NCBI Taxonomy" id="1294273"/>
    <lineage>
        <taxon>Bacteria</taxon>
        <taxon>Pseudomonadati</taxon>
        <taxon>Pseudomonadota</taxon>
        <taxon>Alphaproteobacteria</taxon>
        <taxon>Rhodobacterales</taxon>
        <taxon>Roseobacteraceae</taxon>
        <taxon>Roseicyclus</taxon>
    </lineage>
</organism>
<feature type="transmembrane region" description="Helical" evidence="1">
    <location>
        <begin position="102"/>
        <end position="124"/>
    </location>
</feature>
<protein>
    <submittedName>
        <fullName evidence="2">Uncharacterized protein</fullName>
    </submittedName>
</protein>
<dbReference type="STRING" id="1294273.roselon_01649"/>
<dbReference type="eggNOG" id="ENOG5033CDB">
    <property type="taxonomic scope" value="Bacteria"/>
</dbReference>
<evidence type="ECO:0000256" key="1">
    <source>
        <dbReference type="SAM" id="Phobius"/>
    </source>
</evidence>
<dbReference type="AlphaFoldDB" id="W8RSF1"/>
<dbReference type="OrthoDB" id="7724269at2"/>
<accession>W8RSF1</accession>
<evidence type="ECO:0000313" key="2">
    <source>
        <dbReference type="EMBL" id="AHM04028.1"/>
    </source>
</evidence>
<keyword evidence="1" id="KW-0472">Membrane</keyword>
<dbReference type="RefSeq" id="WP_025311848.1">
    <property type="nucleotide sequence ID" value="NZ_CP004372.1"/>
</dbReference>
<dbReference type="Proteomes" id="UP000019593">
    <property type="component" value="Chromosome"/>
</dbReference>
<feature type="transmembrane region" description="Helical" evidence="1">
    <location>
        <begin position="72"/>
        <end position="90"/>
    </location>
</feature>
<keyword evidence="1" id="KW-1133">Transmembrane helix</keyword>
<dbReference type="HOGENOM" id="CLU_1554112_0_0_5"/>
<proteinExistence type="predicted"/>
<name>W8RSF1_9RHOB</name>
<feature type="transmembrane region" description="Helical" evidence="1">
    <location>
        <begin position="144"/>
        <end position="165"/>
    </location>
</feature>
<keyword evidence="1" id="KW-0812">Transmembrane</keyword>
<evidence type="ECO:0000313" key="3">
    <source>
        <dbReference type="Proteomes" id="UP000019593"/>
    </source>
</evidence>
<dbReference type="KEGG" id="red:roselon_01649"/>
<dbReference type="EMBL" id="CP004372">
    <property type="protein sequence ID" value="AHM04028.1"/>
    <property type="molecule type" value="Genomic_DNA"/>
</dbReference>
<reference evidence="2 3" key="1">
    <citation type="submission" date="2013-03" db="EMBL/GenBank/DDBJ databases">
        <authorList>
            <person name="Fiebig A."/>
            <person name="Goeker M."/>
            <person name="Klenk H.-P.P."/>
        </authorList>
    </citation>
    <scope>NUCLEOTIDE SEQUENCE [LARGE SCALE GENOMIC DNA]</scope>
    <source>
        <strain evidence="3">DSM 19469</strain>
    </source>
</reference>
<sequence>MRPLLASVAILLLGGGLLQLWTVPTLRQMAGGAALLDTRIAGYDLAAVSTYLTALGPEGRRFYIGPERMADTIFPIGLLGVLGFGTVLALRPVAPRLAPLAALPAVIYFALDMAENAVVARLMMQGPDALRPEAVARASLLTLWKFRLVGAACVVLISALGFAVFHARRGRR</sequence>